<proteinExistence type="predicted"/>
<keyword evidence="2" id="KW-0812">Transmembrane</keyword>
<feature type="transmembrane region" description="Helical" evidence="2">
    <location>
        <begin position="301"/>
        <end position="323"/>
    </location>
</feature>
<keyword evidence="2" id="KW-1133">Transmembrane helix</keyword>
<evidence type="ECO:0000313" key="4">
    <source>
        <dbReference type="EMBL" id="UEX90751.1"/>
    </source>
</evidence>
<dbReference type="NCBIfam" id="NF039170">
    <property type="entry name" value="SdrH_fam_CTERM"/>
    <property type="match status" value="1"/>
</dbReference>
<dbReference type="Proteomes" id="UP001197626">
    <property type="component" value="Chromosome"/>
</dbReference>
<dbReference type="InterPro" id="IPR052671">
    <property type="entry name" value="Acrosomal_SP-10-like"/>
</dbReference>
<feature type="signal peptide" evidence="3">
    <location>
        <begin position="1"/>
        <end position="25"/>
    </location>
</feature>
<organism evidence="4 5">
    <name type="scientific">Staphylococcus ratti</name>
    <dbReference type="NCBI Taxonomy" id="2892440"/>
    <lineage>
        <taxon>Bacteria</taxon>
        <taxon>Bacillati</taxon>
        <taxon>Bacillota</taxon>
        <taxon>Bacilli</taxon>
        <taxon>Bacillales</taxon>
        <taxon>Staphylococcaceae</taxon>
        <taxon>Staphylococcus</taxon>
    </lineage>
</organism>
<feature type="compositionally biased region" description="Polar residues" evidence="1">
    <location>
        <begin position="172"/>
        <end position="182"/>
    </location>
</feature>
<name>A0ABY3PEK2_9STAP</name>
<evidence type="ECO:0000256" key="1">
    <source>
        <dbReference type="SAM" id="MobiDB-lite"/>
    </source>
</evidence>
<keyword evidence="5" id="KW-1185">Reference proteome</keyword>
<evidence type="ECO:0000256" key="2">
    <source>
        <dbReference type="SAM" id="Phobius"/>
    </source>
</evidence>
<evidence type="ECO:0000256" key="3">
    <source>
        <dbReference type="SAM" id="SignalP"/>
    </source>
</evidence>
<protein>
    <submittedName>
        <fullName evidence="4">SdrH family protein</fullName>
    </submittedName>
</protein>
<feature type="region of interest" description="Disordered" evidence="1">
    <location>
        <begin position="71"/>
        <end position="208"/>
    </location>
</feature>
<reference evidence="4 5" key="1">
    <citation type="journal article" date="2022" name="Pathogens">
        <title>Staphylococcus ratti sp. nov. Isolated from a Lab Rat.</title>
        <authorList>
            <person name="Kovarovic V."/>
            <person name="Sedlacek I."/>
            <person name="Petras P."/>
            <person name="Kralova S."/>
            <person name="Maslanova I."/>
            <person name="Svec P."/>
            <person name="Neumann-Schaal M."/>
            <person name="Botka T."/>
            <person name="Gelbicova T."/>
            <person name="Stankova E."/>
            <person name="Doskar J."/>
            <person name="Pantucek R."/>
        </authorList>
    </citation>
    <scope>NUCLEOTIDE SEQUENCE [LARGE SCALE GENOMIC DNA]</scope>
    <source>
        <strain evidence="4 5">CCM 9025</strain>
    </source>
</reference>
<keyword evidence="2" id="KW-0472">Membrane</keyword>
<feature type="compositionally biased region" description="Low complexity" evidence="1">
    <location>
        <begin position="85"/>
        <end position="167"/>
    </location>
</feature>
<dbReference type="RefSeq" id="WP_229293231.1">
    <property type="nucleotide sequence ID" value="NZ_CP086654.1"/>
</dbReference>
<evidence type="ECO:0000313" key="5">
    <source>
        <dbReference type="Proteomes" id="UP001197626"/>
    </source>
</evidence>
<sequence length="330" mass="36239">MFKKKNTRRLKMVSVALLTIGTLFYVPTSVVTSANATTDKLTASIIGLTDTHTLAYTNVSHLSNSTRALFEALSTEESSTEEPSTEQPSTEEPSTEQPSTEEPSTEQPSTEEPSTEQPSTEEPSTEQPSTEEPSTEQPSTEEPSTEQPSTEEPSTEQPSTEEPSTEQPIPPNQGNGTNTDNRQGPIVIDPTHRNTGGLNPGTDFILNPGLRHQQAKNDEMLLNQSFNPLATRQYYQNLDRKMLALMTGEIGSITDNKKASGRLNASSQNEDKVHEINQNGENLEASQNGNHHNGKHEGLNILKYIGIGIGSLLFIVGFSYAIWRRIKKFN</sequence>
<accession>A0ABY3PEK2</accession>
<keyword evidence="3" id="KW-0732">Signal</keyword>
<dbReference type="PANTHER" id="PTHR17571">
    <property type="entry name" value="URINARY PROTEIN RUP /ACROSOMAL PROTEIN SP-10"/>
    <property type="match status" value="1"/>
</dbReference>
<gene>
    <name evidence="4" type="ORF">LN051_03610</name>
</gene>
<dbReference type="PANTHER" id="PTHR17571:SF34">
    <property type="entry name" value="ACROSOMAL PROTEIN SP-10"/>
    <property type="match status" value="1"/>
</dbReference>
<feature type="chain" id="PRO_5045503548" evidence="3">
    <location>
        <begin position="26"/>
        <end position="330"/>
    </location>
</feature>
<dbReference type="EMBL" id="CP086654">
    <property type="protein sequence ID" value="UEX90751.1"/>
    <property type="molecule type" value="Genomic_DNA"/>
</dbReference>